<evidence type="ECO:0000256" key="2">
    <source>
        <dbReference type="ARBA" id="ARBA00005182"/>
    </source>
</evidence>
<reference evidence="8 9" key="1">
    <citation type="journal article" date="2015" name="Int. J. Syst. Evol. Microbiol.">
        <title>Mariniphaga sediminis sp. nov., isolated from coastal sediment.</title>
        <authorList>
            <person name="Wang F.Q."/>
            <person name="Shen Q.Y."/>
            <person name="Chen G.J."/>
            <person name="Du Z.J."/>
        </authorList>
    </citation>
    <scope>NUCLEOTIDE SEQUENCE [LARGE SCALE GENOMIC DNA]</scope>
    <source>
        <strain evidence="8 9">SY21</strain>
    </source>
</reference>
<keyword evidence="3" id="KW-0808">Transferase</keyword>
<dbReference type="Pfam" id="PF16822">
    <property type="entry name" value="ALGX"/>
    <property type="match status" value="1"/>
</dbReference>
<dbReference type="AlphaFoldDB" id="A0A399D4N3"/>
<comment type="caution">
    <text evidence="8">The sequence shown here is derived from an EMBL/GenBank/DDBJ whole genome shotgun (WGS) entry which is preliminary data.</text>
</comment>
<dbReference type="UniPathway" id="UPA00286"/>
<dbReference type="Proteomes" id="UP000266441">
    <property type="component" value="Unassembled WGS sequence"/>
</dbReference>
<dbReference type="GO" id="GO:0016740">
    <property type="term" value="F:transferase activity"/>
    <property type="evidence" value="ECO:0007669"/>
    <property type="project" value="UniProtKB-KW"/>
</dbReference>
<evidence type="ECO:0000256" key="4">
    <source>
        <dbReference type="ARBA" id="ARBA00022729"/>
    </source>
</evidence>
<feature type="domain" description="AlgX/AlgJ SGNH hydrolase-like" evidence="7">
    <location>
        <begin position="248"/>
        <end position="358"/>
    </location>
</feature>
<protein>
    <recommendedName>
        <fullName evidence="7">AlgX/AlgJ SGNH hydrolase-like domain-containing protein</fullName>
    </recommendedName>
</protein>
<organism evidence="8 9">
    <name type="scientific">Mariniphaga sediminis</name>
    <dbReference type="NCBI Taxonomy" id="1628158"/>
    <lineage>
        <taxon>Bacteria</taxon>
        <taxon>Pseudomonadati</taxon>
        <taxon>Bacteroidota</taxon>
        <taxon>Bacteroidia</taxon>
        <taxon>Marinilabiliales</taxon>
        <taxon>Prolixibacteraceae</taxon>
        <taxon>Mariniphaga</taxon>
    </lineage>
</organism>
<evidence type="ECO:0000256" key="1">
    <source>
        <dbReference type="ARBA" id="ARBA00004418"/>
    </source>
</evidence>
<gene>
    <name evidence="8" type="ORF">D1164_08565</name>
</gene>
<sequence>MNKFIFKIIIFVIPVLGLYVVEGFLPSFTFTYRPWEALDFQTKFDFERTFYPNKKVQMEAVGQLCHHTPHAIVKEETWKTDKLGNRNDTFIQNPDVLIIGDSFMAGCCVTQDSTITNLLKSELGDETKIYNIAPGEFSRADYYLSSGIIEKPDLIVYSKSERYVPKSLEEYKDSRSLKTDLKKLFENNSTFSGISVFLDKALRHYSKNWLQARLTNQNGDGVPGVEGSGMFFFNTAAQEDDPNLVRNTDTDLERTKNNIVSYKEYCDANGIDFLFLPMPNKATVYYEYVPFKEQPDYLFKLDSMLRAEGITTVNTLKLYNDYRESNDKLLYHLDDTHWNSTGVYLVSKELAGTIENSRLLARE</sequence>
<name>A0A399D4N3_9BACT</name>
<evidence type="ECO:0000259" key="7">
    <source>
        <dbReference type="Pfam" id="PF16822"/>
    </source>
</evidence>
<dbReference type="EMBL" id="QWET01000005">
    <property type="protein sequence ID" value="RIH65701.1"/>
    <property type="molecule type" value="Genomic_DNA"/>
</dbReference>
<keyword evidence="4" id="KW-0732">Signal</keyword>
<comment type="pathway">
    <text evidence="2">Glycan biosynthesis; alginate biosynthesis.</text>
</comment>
<dbReference type="SUPFAM" id="SSF52266">
    <property type="entry name" value="SGNH hydrolase"/>
    <property type="match status" value="1"/>
</dbReference>
<keyword evidence="5" id="KW-0574">Periplasm</keyword>
<evidence type="ECO:0000256" key="3">
    <source>
        <dbReference type="ARBA" id="ARBA00022679"/>
    </source>
</evidence>
<dbReference type="GO" id="GO:0042597">
    <property type="term" value="C:periplasmic space"/>
    <property type="evidence" value="ECO:0007669"/>
    <property type="project" value="UniProtKB-SubCell"/>
</dbReference>
<evidence type="ECO:0000256" key="6">
    <source>
        <dbReference type="ARBA" id="ARBA00022841"/>
    </source>
</evidence>
<evidence type="ECO:0000313" key="9">
    <source>
        <dbReference type="Proteomes" id="UP000266441"/>
    </source>
</evidence>
<accession>A0A399D4N3</accession>
<proteinExistence type="predicted"/>
<dbReference type="InterPro" id="IPR031811">
    <property type="entry name" value="ALGX/ALGJ_SGNH-like"/>
</dbReference>
<dbReference type="RefSeq" id="WP_119349542.1">
    <property type="nucleotide sequence ID" value="NZ_QWET01000005.1"/>
</dbReference>
<evidence type="ECO:0000313" key="8">
    <source>
        <dbReference type="EMBL" id="RIH65701.1"/>
    </source>
</evidence>
<dbReference type="GO" id="GO:0042121">
    <property type="term" value="P:alginic acid biosynthetic process"/>
    <property type="evidence" value="ECO:0007669"/>
    <property type="project" value="UniProtKB-UniPathway"/>
</dbReference>
<keyword evidence="9" id="KW-1185">Reference proteome</keyword>
<keyword evidence="6" id="KW-0016">Alginate biosynthesis</keyword>
<dbReference type="OrthoDB" id="5349052at2"/>
<evidence type="ECO:0000256" key="5">
    <source>
        <dbReference type="ARBA" id="ARBA00022764"/>
    </source>
</evidence>
<comment type="subcellular location">
    <subcellularLocation>
        <location evidence="1">Periplasm</location>
    </subcellularLocation>
</comment>